<dbReference type="SUPFAM" id="SSF159275">
    <property type="entry name" value="PA1994-like"/>
    <property type="match status" value="1"/>
</dbReference>
<dbReference type="STRING" id="183763.LP52_22860"/>
<reference evidence="2" key="1">
    <citation type="journal article" date="2015" name="Chem. Biol.">
        <title>Structure, bioactivity, and resistance mechanism of streptomonomicin, an unusual lasso Peptide from an understudied halophilic actinomycete.</title>
        <authorList>
            <person name="Metelev M."/>
            <person name="Tietz J.I."/>
            <person name="Melby J.O."/>
            <person name="Blair P.M."/>
            <person name="Zhu L."/>
            <person name="Livnat I."/>
            <person name="Severinov K."/>
            <person name="Mitchell D.A."/>
        </authorList>
    </citation>
    <scope>NUCLEOTIDE SEQUENCE [LARGE SCALE GENOMIC DNA]</scope>
    <source>
        <strain evidence="2">YIM 90003</strain>
    </source>
</reference>
<dbReference type="InterPro" id="IPR009467">
    <property type="entry name" value="Glycolipid-bd_prot_put"/>
</dbReference>
<dbReference type="EMBL" id="JROO01000048">
    <property type="protein sequence ID" value="KIH96780.1"/>
    <property type="molecule type" value="Genomic_DNA"/>
</dbReference>
<dbReference type="AlphaFoldDB" id="A0A0C2JCV4"/>
<evidence type="ECO:0000313" key="1">
    <source>
        <dbReference type="EMBL" id="KIH96780.1"/>
    </source>
</evidence>
<proteinExistence type="predicted"/>
<dbReference type="OrthoDB" id="7347529at2"/>
<keyword evidence="2" id="KW-1185">Reference proteome</keyword>
<name>A0A0C2JCV4_9ACTN</name>
<protein>
    <submittedName>
        <fullName evidence="1">Glycolipid-binding family protein</fullName>
    </submittedName>
</protein>
<sequence>MSSTSADPVAWSRVDVSAGLGVGAVFAEPGGFRLEAGETVAGDQGRFSTRVTVHADLAWVSRTARVEVLSAGGASAVELARLAGGWSVDGQRVPELDGCVDVDVAATPLTNTLPIRRLGLGPGEYRDVSAVWIDVPSLRVRRLGQRYTRLYPAEGRERYEYRDSADGAFVFSVDRDGLVVDYEGLAVRMA</sequence>
<dbReference type="Proteomes" id="UP000031675">
    <property type="component" value="Unassembled WGS sequence"/>
</dbReference>
<dbReference type="Pfam" id="PF06475">
    <property type="entry name" value="Glycolipid_bind"/>
    <property type="match status" value="1"/>
</dbReference>
<accession>A0A0C2JCV4</accession>
<organism evidence="1 2">
    <name type="scientific">Streptomonospora alba</name>
    <dbReference type="NCBI Taxonomy" id="183763"/>
    <lineage>
        <taxon>Bacteria</taxon>
        <taxon>Bacillati</taxon>
        <taxon>Actinomycetota</taxon>
        <taxon>Actinomycetes</taxon>
        <taxon>Streptosporangiales</taxon>
        <taxon>Nocardiopsidaceae</taxon>
        <taxon>Streptomonospora</taxon>
    </lineage>
</organism>
<dbReference type="RefSeq" id="WP_040276453.1">
    <property type="nucleotide sequence ID" value="NZ_JROO01000048.1"/>
</dbReference>
<evidence type="ECO:0000313" key="2">
    <source>
        <dbReference type="Proteomes" id="UP000031675"/>
    </source>
</evidence>
<gene>
    <name evidence="1" type="ORF">LP52_22860</name>
</gene>
<comment type="caution">
    <text evidence="1">The sequence shown here is derived from an EMBL/GenBank/DDBJ whole genome shotgun (WGS) entry which is preliminary data.</text>
</comment>